<dbReference type="Gene3D" id="6.10.290.20">
    <property type="match status" value="2"/>
</dbReference>
<evidence type="ECO:0000256" key="1">
    <source>
        <dbReference type="SAM" id="MobiDB-lite"/>
    </source>
</evidence>
<dbReference type="RefSeq" id="WP_090127014.1">
    <property type="nucleotide sequence ID" value="NZ_CP045299.1"/>
</dbReference>
<accession>A0A1I7EAB5</accession>
<keyword evidence="3" id="KW-1185">Reference proteome</keyword>
<organism evidence="2 3">
    <name type="scientific">Kosakonia arachidis</name>
    <dbReference type="NCBI Taxonomy" id="551989"/>
    <lineage>
        <taxon>Bacteria</taxon>
        <taxon>Pseudomonadati</taxon>
        <taxon>Pseudomonadota</taxon>
        <taxon>Gammaproteobacteria</taxon>
        <taxon>Enterobacterales</taxon>
        <taxon>Enterobacteriaceae</taxon>
        <taxon>Kosakonia</taxon>
    </lineage>
</organism>
<reference evidence="3" key="1">
    <citation type="submission" date="2016-10" db="EMBL/GenBank/DDBJ databases">
        <authorList>
            <person name="Varghese N."/>
            <person name="Submissions S."/>
        </authorList>
    </citation>
    <scope>NUCLEOTIDE SEQUENCE [LARGE SCALE GENOMIC DNA]</scope>
    <source>
        <strain evidence="3">Ah-143</strain>
    </source>
</reference>
<dbReference type="InterPro" id="IPR038307">
    <property type="entry name" value="StbB_sf"/>
</dbReference>
<feature type="compositionally biased region" description="Low complexity" evidence="1">
    <location>
        <begin position="205"/>
        <end position="214"/>
    </location>
</feature>
<evidence type="ECO:0000313" key="3">
    <source>
        <dbReference type="Proteomes" id="UP000199187"/>
    </source>
</evidence>
<dbReference type="InterPro" id="IPR019720">
    <property type="entry name" value="Plasmid_stability_protein_StbB"/>
</dbReference>
<dbReference type="Pfam" id="PF10784">
    <property type="entry name" value="Plasmid_stab_B"/>
    <property type="match status" value="2"/>
</dbReference>
<sequence length="225" mass="24164">MPAGKYSFYLHTDDRTDMLAAGTLETVSQPLRGEFIRTAAIAGSVLYRADNRLPGLVTELFNGQLRYGQLVSLLAALTGQYDRALFPPAETLPGVTGSVSGQTDKTDRRRFTLLLPDSAESRQVAALLEGTPSRQRGMLLRNLIIAGFALHTLDPRLPRLLASMPVPPDSIEALRLLTSQVAGVTVSGTAEGAARASGGKEDSPPEQAAPPAEQSVLRQNMKKHF</sequence>
<evidence type="ECO:0000313" key="2">
    <source>
        <dbReference type="EMBL" id="SFU20815.1"/>
    </source>
</evidence>
<proteinExistence type="predicted"/>
<gene>
    <name evidence="2" type="ORF">SAMN05192562_11362</name>
</gene>
<dbReference type="AlphaFoldDB" id="A0A1I7EAB5"/>
<dbReference type="Proteomes" id="UP000199187">
    <property type="component" value="Unassembled WGS sequence"/>
</dbReference>
<name>A0A1I7EAB5_9ENTR</name>
<dbReference type="EMBL" id="FPAU01000013">
    <property type="protein sequence ID" value="SFU20815.1"/>
    <property type="molecule type" value="Genomic_DNA"/>
</dbReference>
<feature type="region of interest" description="Disordered" evidence="1">
    <location>
        <begin position="188"/>
        <end position="225"/>
    </location>
</feature>
<dbReference type="OrthoDB" id="6628309at2"/>
<protein>
    <submittedName>
        <fullName evidence="2">Plasmid stability protein</fullName>
    </submittedName>
</protein>